<dbReference type="Pfam" id="PF00009">
    <property type="entry name" value="GTP_EFTU"/>
    <property type="match status" value="1"/>
</dbReference>
<dbReference type="EnsemblPlants" id="EMT15678">
    <property type="protein sequence ID" value="EMT15678"/>
    <property type="gene ID" value="F775_01173"/>
</dbReference>
<accession>N1R3C3</accession>
<sequence length="90" mass="10069">MEVDTSGMIILVMSWNTSTTAQFASAIGKKTHIKIVVIWHLNSGKSTTTGHLMYKLGGIDKRLEKEAAEMNKKSIKYAWVVGKMKAELER</sequence>
<dbReference type="InterPro" id="IPR027417">
    <property type="entry name" value="P-loop_NTPase"/>
</dbReference>
<evidence type="ECO:0000259" key="3">
    <source>
        <dbReference type="Pfam" id="PF00009"/>
    </source>
</evidence>
<dbReference type="InterPro" id="IPR000795">
    <property type="entry name" value="T_Tr_GTP-bd_dom"/>
</dbReference>
<dbReference type="AlphaFoldDB" id="N1R3C3"/>
<dbReference type="Gene3D" id="3.40.50.300">
    <property type="entry name" value="P-loop containing nucleotide triphosphate hydrolases"/>
    <property type="match status" value="1"/>
</dbReference>
<evidence type="ECO:0000256" key="1">
    <source>
        <dbReference type="ARBA" id="ARBA00022741"/>
    </source>
</evidence>
<evidence type="ECO:0000256" key="2">
    <source>
        <dbReference type="ARBA" id="ARBA00023134"/>
    </source>
</evidence>
<proteinExistence type="predicted"/>
<dbReference type="InterPro" id="IPR050100">
    <property type="entry name" value="TRAFAC_GTPase_members"/>
</dbReference>
<dbReference type="GO" id="GO:0005525">
    <property type="term" value="F:GTP binding"/>
    <property type="evidence" value="ECO:0007669"/>
    <property type="project" value="UniProtKB-KW"/>
</dbReference>
<dbReference type="GO" id="GO:0003924">
    <property type="term" value="F:GTPase activity"/>
    <property type="evidence" value="ECO:0007669"/>
    <property type="project" value="InterPro"/>
</dbReference>
<dbReference type="ExpressionAtlas" id="N1R3C3">
    <property type="expression patterns" value="baseline"/>
</dbReference>
<protein>
    <submittedName>
        <fullName evidence="4">Elongation factor 1-alpha</fullName>
    </submittedName>
</protein>
<name>N1R3C3_AEGTA</name>
<keyword evidence="2" id="KW-0342">GTP-binding</keyword>
<feature type="domain" description="Tr-type G" evidence="3">
    <location>
        <begin position="30"/>
        <end position="89"/>
    </location>
</feature>
<organism evidence="4">
    <name type="scientific">Aegilops tauschii</name>
    <name type="common">Tausch's goatgrass</name>
    <name type="synonym">Aegilops squarrosa</name>
    <dbReference type="NCBI Taxonomy" id="37682"/>
    <lineage>
        <taxon>Eukaryota</taxon>
        <taxon>Viridiplantae</taxon>
        <taxon>Streptophyta</taxon>
        <taxon>Embryophyta</taxon>
        <taxon>Tracheophyta</taxon>
        <taxon>Spermatophyta</taxon>
        <taxon>Magnoliopsida</taxon>
        <taxon>Liliopsida</taxon>
        <taxon>Poales</taxon>
        <taxon>Poaceae</taxon>
        <taxon>BOP clade</taxon>
        <taxon>Pooideae</taxon>
        <taxon>Triticodae</taxon>
        <taxon>Triticeae</taxon>
        <taxon>Triticinae</taxon>
        <taxon>Aegilops</taxon>
    </lineage>
</organism>
<evidence type="ECO:0000313" key="4">
    <source>
        <dbReference type="EnsemblPlants" id="EMT15678"/>
    </source>
</evidence>
<reference evidence="4" key="1">
    <citation type="submission" date="2015-06" db="UniProtKB">
        <authorList>
            <consortium name="EnsemblPlants"/>
        </authorList>
    </citation>
    <scope>IDENTIFICATION</scope>
</reference>
<dbReference type="SUPFAM" id="SSF52540">
    <property type="entry name" value="P-loop containing nucleoside triphosphate hydrolases"/>
    <property type="match status" value="1"/>
</dbReference>
<dbReference type="PANTHER" id="PTHR23115">
    <property type="entry name" value="TRANSLATION FACTOR"/>
    <property type="match status" value="1"/>
</dbReference>
<keyword evidence="1" id="KW-0547">Nucleotide-binding</keyword>